<dbReference type="AlphaFoldDB" id="A0A1I0GAN0"/>
<sequence length="521" mass="58709">MKQYKVTLALEEDVIFSARSATVGAHQTLDYVPGAALYGACAAKLYRTLDAEEAFDVFHSGKVRFGNGLPLDPNGAESYPMPFAWHVIKGDEYRNAAYPDLLDGAKIKTPFSEIGLPQDFQLKQLREGYVTTTGRLVKPRTTFRMKTAIDLETGTAAQAQLFGYAALEAGQIFQATLQIDSDISDELPGKICNSLQGFIRLGRSRSAQYGTVSCRVEEHEQNLKQPRLQYSSQLIFWLISDLALRNEYGFPTFEPLAACFGLKGKLNWEKTFLRFRRYSPYNAYRRCYDQERQVIQQGSVICLDLDEEATEDDLIRLRSGLGDYRYNGLGSMLINDDLLIKELPEFTGNAQRNDSCAEKPGNHKLFQWIMAQGTRNDENSQIGKKVDALLDDLRCLYSSARAYVAQQENMDIGPGKTQWGRVMEVCKQNLSPQDLLEKLHGIVRPGKPGEIMSPEDVTDEDWGTLTGLEGERTNFGFWLIKRFQNEISVNPGKIFALLSRQAINLNDKHEPGVVSDKEMNK</sequence>
<dbReference type="EMBL" id="FOIA01000061">
    <property type="protein sequence ID" value="SET68101.1"/>
    <property type="molecule type" value="Genomic_DNA"/>
</dbReference>
<keyword evidence="2" id="KW-1185">Reference proteome</keyword>
<organism evidence="1 2">
    <name type="scientific">Nitrosomonas marina</name>
    <dbReference type="NCBI Taxonomy" id="917"/>
    <lineage>
        <taxon>Bacteria</taxon>
        <taxon>Pseudomonadati</taxon>
        <taxon>Pseudomonadota</taxon>
        <taxon>Betaproteobacteria</taxon>
        <taxon>Nitrosomonadales</taxon>
        <taxon>Nitrosomonadaceae</taxon>
        <taxon>Nitrosomonas</taxon>
    </lineage>
</organism>
<gene>
    <name evidence="1" type="ORF">SAMN05216326_1614</name>
</gene>
<dbReference type="OrthoDB" id="1016065at2"/>
<dbReference type="RefSeq" id="WP_090662082.1">
    <property type="nucleotide sequence ID" value="NZ_FOIA01000061.1"/>
</dbReference>
<dbReference type="Proteomes" id="UP000199345">
    <property type="component" value="Unassembled WGS sequence"/>
</dbReference>
<proteinExistence type="predicted"/>
<accession>A0A1I0GAN0</accession>
<evidence type="ECO:0000313" key="2">
    <source>
        <dbReference type="Proteomes" id="UP000199345"/>
    </source>
</evidence>
<reference evidence="2" key="1">
    <citation type="submission" date="2016-10" db="EMBL/GenBank/DDBJ databases">
        <authorList>
            <person name="Varghese N."/>
            <person name="Submissions S."/>
        </authorList>
    </citation>
    <scope>NUCLEOTIDE SEQUENCE [LARGE SCALE GENOMIC DNA]</scope>
    <source>
        <strain evidence="2">Nm71</strain>
    </source>
</reference>
<name>A0A1I0GAN0_9PROT</name>
<evidence type="ECO:0000313" key="1">
    <source>
        <dbReference type="EMBL" id="SET68101.1"/>
    </source>
</evidence>
<protein>
    <submittedName>
        <fullName evidence="1">CRISPR-associated protein Csx10</fullName>
    </submittedName>
</protein>